<keyword evidence="5" id="KW-0966">Cell projection</keyword>
<evidence type="ECO:0000256" key="1">
    <source>
        <dbReference type="ARBA" id="ARBA00004365"/>
    </source>
</evidence>
<dbReference type="EMBL" id="JBFNXR010000021">
    <property type="protein sequence ID" value="MEW9854489.1"/>
    <property type="molecule type" value="Genomic_DNA"/>
</dbReference>
<comment type="subcellular location">
    <subcellularLocation>
        <location evidence="1">Bacterial flagellum</location>
    </subcellularLocation>
</comment>
<keyword evidence="5" id="KW-0282">Flagellum</keyword>
<dbReference type="SUPFAM" id="SSF64518">
    <property type="entry name" value="Phase 1 flagellin"/>
    <property type="match status" value="1"/>
</dbReference>
<gene>
    <name evidence="5" type="ORF">ABUH87_04770</name>
</gene>
<name>A0ABV3R9T5_9SPHN</name>
<evidence type="ECO:0000256" key="3">
    <source>
        <dbReference type="ARBA" id="ARBA00023143"/>
    </source>
</evidence>
<dbReference type="Proteomes" id="UP001556118">
    <property type="component" value="Unassembled WGS sequence"/>
</dbReference>
<keyword evidence="3" id="KW-0975">Bacterial flagellum</keyword>
<protein>
    <submittedName>
        <fullName evidence="5">Flagellin</fullName>
    </submittedName>
</protein>
<organism evidence="5 6">
    <name type="scientific">Novosphingobium rhizovicinum</name>
    <dbReference type="NCBI Taxonomy" id="3228928"/>
    <lineage>
        <taxon>Bacteria</taxon>
        <taxon>Pseudomonadati</taxon>
        <taxon>Pseudomonadota</taxon>
        <taxon>Alphaproteobacteria</taxon>
        <taxon>Sphingomonadales</taxon>
        <taxon>Sphingomonadaceae</taxon>
        <taxon>Novosphingobium</taxon>
    </lineage>
</organism>
<sequence length="302" mass="32362">MTRVASIPMQRTMLDAIQRSQQKVSATQLQLASGRKAQNYADLGTEAVRTLSAHSLLARQDAHGTVTKRLGTTLAIQDANISNIESASESMRVEMLKAVGTGQSAGLQEAIDAAFQQVRSALNADEGGLPLFAGSRTEELPFKPETLAELAGTPAAEVFGNDRIRASARVSEGLDVEFGVVASDLGSKIMEGFRTLAGLAPIGEKVSEAQISTLRDAVKQIESGLTDIRSINAENGRKQAQIEDLGVRAEDRSILLKELISRSEDADLAEVASELTMRRTVLEASYSVFSQLSGLSLVRYLN</sequence>
<proteinExistence type="inferred from homology"/>
<comment type="caution">
    <text evidence="5">The sequence shown here is derived from an EMBL/GenBank/DDBJ whole genome shotgun (WGS) entry which is preliminary data.</text>
</comment>
<accession>A0ABV3R9T5</accession>
<dbReference type="PANTHER" id="PTHR42792:SF1">
    <property type="entry name" value="FLAGELLAR HOOK-ASSOCIATED PROTEIN 3"/>
    <property type="match status" value="1"/>
</dbReference>
<evidence type="ECO:0000313" key="6">
    <source>
        <dbReference type="Proteomes" id="UP001556118"/>
    </source>
</evidence>
<dbReference type="Gene3D" id="1.20.1330.10">
    <property type="entry name" value="f41 fragment of flagellin, N-terminal domain"/>
    <property type="match status" value="1"/>
</dbReference>
<dbReference type="InterPro" id="IPR046358">
    <property type="entry name" value="Flagellin_C"/>
</dbReference>
<evidence type="ECO:0000259" key="4">
    <source>
        <dbReference type="Pfam" id="PF00700"/>
    </source>
</evidence>
<evidence type="ECO:0000256" key="2">
    <source>
        <dbReference type="ARBA" id="ARBA00005709"/>
    </source>
</evidence>
<dbReference type="PANTHER" id="PTHR42792">
    <property type="entry name" value="FLAGELLIN"/>
    <property type="match status" value="1"/>
</dbReference>
<dbReference type="RefSeq" id="WP_367770422.1">
    <property type="nucleotide sequence ID" value="NZ_JBFNXR010000021.1"/>
</dbReference>
<comment type="similarity">
    <text evidence="2">Belongs to the bacterial flagellin family.</text>
</comment>
<dbReference type="InterPro" id="IPR001492">
    <property type="entry name" value="Flagellin"/>
</dbReference>
<dbReference type="Pfam" id="PF00700">
    <property type="entry name" value="Flagellin_C"/>
    <property type="match status" value="1"/>
</dbReference>
<evidence type="ECO:0000313" key="5">
    <source>
        <dbReference type="EMBL" id="MEW9854489.1"/>
    </source>
</evidence>
<keyword evidence="6" id="KW-1185">Reference proteome</keyword>
<keyword evidence="5" id="KW-0969">Cilium</keyword>
<reference evidence="5 6" key="1">
    <citation type="submission" date="2024-06" db="EMBL/GenBank/DDBJ databases">
        <title>Novosphingobium rhizovicinus M1R2S20.</title>
        <authorList>
            <person name="Sun J.-Q."/>
        </authorList>
    </citation>
    <scope>NUCLEOTIDE SEQUENCE [LARGE SCALE GENOMIC DNA]</scope>
    <source>
        <strain evidence="5 6">M1R2S20</strain>
    </source>
</reference>
<feature type="domain" description="Flagellin C-terminal" evidence="4">
    <location>
        <begin position="219"/>
        <end position="301"/>
    </location>
</feature>